<reference evidence="8 9" key="1">
    <citation type="submission" date="2021-01" db="EMBL/GenBank/DDBJ databases">
        <title>Whole genome shotgun sequence of Catellatospora bangladeshensis NBRC 107357.</title>
        <authorList>
            <person name="Komaki H."/>
            <person name="Tamura T."/>
        </authorList>
    </citation>
    <scope>NUCLEOTIDE SEQUENCE [LARGE SCALE GENOMIC DNA]</scope>
    <source>
        <strain evidence="8 9">NBRC 107357</strain>
    </source>
</reference>
<dbReference type="GO" id="GO:0046872">
    <property type="term" value="F:metal ion binding"/>
    <property type="evidence" value="ECO:0007669"/>
    <property type="project" value="UniProtKB-KW"/>
</dbReference>
<dbReference type="InterPro" id="IPR006549">
    <property type="entry name" value="HAD-SF_hydro_IIIA"/>
</dbReference>
<keyword evidence="5" id="KW-0378">Hydrolase</keyword>
<keyword evidence="4" id="KW-0479">Metal-binding</keyword>
<dbReference type="SUPFAM" id="SSF53756">
    <property type="entry name" value="UDP-Glycosyltransferase/glycogen phosphorylase"/>
    <property type="match status" value="1"/>
</dbReference>
<evidence type="ECO:0000313" key="8">
    <source>
        <dbReference type="EMBL" id="GIF86134.1"/>
    </source>
</evidence>
<dbReference type="EMBL" id="BONF01000060">
    <property type="protein sequence ID" value="GIF86134.1"/>
    <property type="molecule type" value="Genomic_DNA"/>
</dbReference>
<dbReference type="CDD" id="cd03789">
    <property type="entry name" value="GT9_LPS_heptosyltransferase"/>
    <property type="match status" value="1"/>
</dbReference>
<dbReference type="InterPro" id="IPR004446">
    <property type="entry name" value="Heptose_bisP_phosphatase"/>
</dbReference>
<gene>
    <name evidence="8" type="ORF">Cba03nite_74830</name>
</gene>
<evidence type="ECO:0000256" key="5">
    <source>
        <dbReference type="ARBA" id="ARBA00022801"/>
    </source>
</evidence>
<evidence type="ECO:0000256" key="4">
    <source>
        <dbReference type="ARBA" id="ARBA00022723"/>
    </source>
</evidence>
<dbReference type="Proteomes" id="UP000601223">
    <property type="component" value="Unassembled WGS sequence"/>
</dbReference>
<proteinExistence type="inferred from homology"/>
<dbReference type="NCBIfam" id="TIGR01662">
    <property type="entry name" value="HAD-SF-IIIA"/>
    <property type="match status" value="1"/>
</dbReference>
<comment type="similarity">
    <text evidence="2">Belongs to the GmhB family.</text>
</comment>
<dbReference type="Gene3D" id="3.40.50.1000">
    <property type="entry name" value="HAD superfamily/HAD-like"/>
    <property type="match status" value="1"/>
</dbReference>
<evidence type="ECO:0000256" key="1">
    <source>
        <dbReference type="ARBA" id="ARBA00004496"/>
    </source>
</evidence>
<evidence type="ECO:0000256" key="7">
    <source>
        <dbReference type="ARBA" id="ARBA00031828"/>
    </source>
</evidence>
<evidence type="ECO:0000256" key="6">
    <source>
        <dbReference type="ARBA" id="ARBA00023277"/>
    </source>
</evidence>
<dbReference type="SUPFAM" id="SSF56784">
    <property type="entry name" value="HAD-like"/>
    <property type="match status" value="1"/>
</dbReference>
<name>A0A8J3JYP7_9ACTN</name>
<sequence length="520" mass="53420">MAKQEIIHGHRGLFDAVLFDRDNTLIREVPRIDDPDLVVPMPGVRDALDLLRGAGLRVGVVCDQPAVGFGYTTRAQAEAVNERIERLLGPFDTWQMCCHTPADGCGCRKPAPGLITAAARDLGVPAHRCVMIGDIGPDLQAAAAAGATGLLVPTGQTCVAEIASAPYRAPSLTGAAEWILDRRHAARPGPVPGVTGNILAVCPDSASDVLLAGPALRALAANARSVSLLTGAHGAGVARLLPGVTRLLEWRMPGGGRSAVDSLVDAVQCWQLDEAVVFTAEGQSPLPTALLLRRAGIGRISAISDEQPGDLLDVAHRVPDDLPDPLRALSLAAAAGHPLPAGDDARLRTTLGTAGERGRRVVVHPGAGAPARGLPRKWAVEAVRTLVHAGHEVVVTGAPGDEELTAEVAGDLAGDLGGRTDLAGLARLLAGSACLVTGNTAPAHLAAAVGTPVVSVFAPTVPYARRGPYATPHVRLGDPHAPCRGTGIVVCELPGHPCLGEVDTAAVLAAVDLLTRGRPA</sequence>
<keyword evidence="9" id="KW-1185">Reference proteome</keyword>
<keyword evidence="6" id="KW-0119">Carbohydrate metabolism</keyword>
<dbReference type="InterPro" id="IPR002201">
    <property type="entry name" value="Glyco_trans_9"/>
</dbReference>
<dbReference type="InterPro" id="IPR036412">
    <property type="entry name" value="HAD-like_sf"/>
</dbReference>
<dbReference type="GO" id="GO:0016791">
    <property type="term" value="F:phosphatase activity"/>
    <property type="evidence" value="ECO:0007669"/>
    <property type="project" value="InterPro"/>
</dbReference>
<evidence type="ECO:0000256" key="3">
    <source>
        <dbReference type="ARBA" id="ARBA00022490"/>
    </source>
</evidence>
<dbReference type="NCBIfam" id="TIGR01656">
    <property type="entry name" value="Histidinol-ppas"/>
    <property type="match status" value="1"/>
</dbReference>
<dbReference type="GO" id="GO:0005737">
    <property type="term" value="C:cytoplasm"/>
    <property type="evidence" value="ECO:0007669"/>
    <property type="project" value="UniProtKB-SubCell"/>
</dbReference>
<accession>A0A8J3JYP7</accession>
<evidence type="ECO:0000313" key="9">
    <source>
        <dbReference type="Proteomes" id="UP000601223"/>
    </source>
</evidence>
<comment type="subcellular location">
    <subcellularLocation>
        <location evidence="1">Cytoplasm</location>
    </subcellularLocation>
</comment>
<dbReference type="InterPro" id="IPR006543">
    <property type="entry name" value="Histidinol-phos"/>
</dbReference>
<comment type="caution">
    <text evidence="8">The sequence shown here is derived from an EMBL/GenBank/DDBJ whole genome shotgun (WGS) entry which is preliminary data.</text>
</comment>
<dbReference type="Pfam" id="PF01075">
    <property type="entry name" value="Glyco_transf_9"/>
    <property type="match status" value="1"/>
</dbReference>
<protein>
    <recommendedName>
        <fullName evidence="7">D,D-heptose 1,7-bisphosphate phosphatase</fullName>
    </recommendedName>
</protein>
<keyword evidence="3" id="KW-0963">Cytoplasm</keyword>
<organism evidence="8 9">
    <name type="scientific">Catellatospora bangladeshensis</name>
    <dbReference type="NCBI Taxonomy" id="310355"/>
    <lineage>
        <taxon>Bacteria</taxon>
        <taxon>Bacillati</taxon>
        <taxon>Actinomycetota</taxon>
        <taxon>Actinomycetes</taxon>
        <taxon>Micromonosporales</taxon>
        <taxon>Micromonosporaceae</taxon>
        <taxon>Catellatospora</taxon>
    </lineage>
</organism>
<dbReference type="Gene3D" id="3.40.50.2000">
    <property type="entry name" value="Glycogen Phosphorylase B"/>
    <property type="match status" value="2"/>
</dbReference>
<dbReference type="RefSeq" id="WP_239126306.1">
    <property type="nucleotide sequence ID" value="NZ_BONF01000060.1"/>
</dbReference>
<dbReference type="GO" id="GO:0005975">
    <property type="term" value="P:carbohydrate metabolic process"/>
    <property type="evidence" value="ECO:0007669"/>
    <property type="project" value="InterPro"/>
</dbReference>
<dbReference type="PANTHER" id="PTHR42891:SF1">
    <property type="entry name" value="D-GLYCERO-BETA-D-MANNO-HEPTOSE-1,7-BISPHOSPHATE 7-PHOSPHATASE"/>
    <property type="match status" value="1"/>
</dbReference>
<dbReference type="InterPro" id="IPR023214">
    <property type="entry name" value="HAD_sf"/>
</dbReference>
<dbReference type="GO" id="GO:0016757">
    <property type="term" value="F:glycosyltransferase activity"/>
    <property type="evidence" value="ECO:0007669"/>
    <property type="project" value="InterPro"/>
</dbReference>
<dbReference type="Pfam" id="PF13242">
    <property type="entry name" value="Hydrolase_like"/>
    <property type="match status" value="1"/>
</dbReference>
<dbReference type="AlphaFoldDB" id="A0A8J3JYP7"/>
<dbReference type="PANTHER" id="PTHR42891">
    <property type="entry name" value="D-GLYCERO-BETA-D-MANNO-HEPTOSE-1,7-BISPHOSPHATE 7-PHOSPHATASE"/>
    <property type="match status" value="1"/>
</dbReference>
<evidence type="ECO:0000256" key="2">
    <source>
        <dbReference type="ARBA" id="ARBA00005628"/>
    </source>
</evidence>